<evidence type="ECO:0000313" key="2">
    <source>
        <dbReference type="EMBL" id="EOA32002.1"/>
    </source>
</evidence>
<accession>R0G8R6</accession>
<dbReference type="EMBL" id="KB870807">
    <property type="protein sequence ID" value="EOA32002.1"/>
    <property type="molecule type" value="Genomic_DNA"/>
</dbReference>
<proteinExistence type="predicted"/>
<evidence type="ECO:0000256" key="1">
    <source>
        <dbReference type="SAM" id="MobiDB-lite"/>
    </source>
</evidence>
<feature type="compositionally biased region" description="Acidic residues" evidence="1">
    <location>
        <begin position="139"/>
        <end position="168"/>
    </location>
</feature>
<feature type="region of interest" description="Disordered" evidence="1">
    <location>
        <begin position="137"/>
        <end position="215"/>
    </location>
</feature>
<feature type="non-terminal residue" evidence="2">
    <location>
        <position position="239"/>
    </location>
</feature>
<reference evidence="3" key="1">
    <citation type="journal article" date="2013" name="Nat. Genet.">
        <title>The Capsella rubella genome and the genomic consequences of rapid mating system evolution.</title>
        <authorList>
            <person name="Slotte T."/>
            <person name="Hazzouri K.M."/>
            <person name="Agren J.A."/>
            <person name="Koenig D."/>
            <person name="Maumus F."/>
            <person name="Guo Y.L."/>
            <person name="Steige K."/>
            <person name="Platts A.E."/>
            <person name="Escobar J.S."/>
            <person name="Newman L.K."/>
            <person name="Wang W."/>
            <person name="Mandakova T."/>
            <person name="Vello E."/>
            <person name="Smith L.M."/>
            <person name="Henz S.R."/>
            <person name="Steffen J."/>
            <person name="Takuno S."/>
            <person name="Brandvain Y."/>
            <person name="Coop G."/>
            <person name="Andolfatto P."/>
            <person name="Hu T.T."/>
            <person name="Blanchette M."/>
            <person name="Clark R.M."/>
            <person name="Quesneville H."/>
            <person name="Nordborg M."/>
            <person name="Gaut B.S."/>
            <person name="Lysak M.A."/>
            <person name="Jenkins J."/>
            <person name="Grimwood J."/>
            <person name="Chapman J."/>
            <person name="Prochnik S."/>
            <person name="Shu S."/>
            <person name="Rokhsar D."/>
            <person name="Schmutz J."/>
            <person name="Weigel D."/>
            <person name="Wright S.I."/>
        </authorList>
    </citation>
    <scope>NUCLEOTIDE SEQUENCE [LARGE SCALE GENOMIC DNA]</scope>
    <source>
        <strain evidence="3">cv. Monte Gargano</strain>
    </source>
</reference>
<name>R0G8R6_9BRAS</name>
<organism evidence="2 3">
    <name type="scientific">Capsella rubella</name>
    <dbReference type="NCBI Taxonomy" id="81985"/>
    <lineage>
        <taxon>Eukaryota</taxon>
        <taxon>Viridiplantae</taxon>
        <taxon>Streptophyta</taxon>
        <taxon>Embryophyta</taxon>
        <taxon>Tracheophyta</taxon>
        <taxon>Spermatophyta</taxon>
        <taxon>Magnoliopsida</taxon>
        <taxon>eudicotyledons</taxon>
        <taxon>Gunneridae</taxon>
        <taxon>Pentapetalae</taxon>
        <taxon>rosids</taxon>
        <taxon>malvids</taxon>
        <taxon>Brassicales</taxon>
        <taxon>Brassicaceae</taxon>
        <taxon>Camelineae</taxon>
        <taxon>Capsella</taxon>
    </lineage>
</organism>
<dbReference type="AlphaFoldDB" id="R0G8R6"/>
<feature type="compositionally biased region" description="Acidic residues" evidence="1">
    <location>
        <begin position="175"/>
        <end position="205"/>
    </location>
</feature>
<keyword evidence="3" id="KW-1185">Reference proteome</keyword>
<dbReference type="OrthoDB" id="5575at2759"/>
<dbReference type="KEGG" id="crb:17892279"/>
<sequence length="239" mass="26908">MDSYNLQDDSLLYPDVEEVLERSIGEWLGKQDVQNIFTLHENPTISLNPLNEMIAGLYMCYNWDNFDTHVWEPFPDGRIVHTKETEEEEPMRYTIVHMVLNPIAEGLRSTYERRVYTPQYEFTEFRLAHYRFRTIADDGNPEVESGVDTEDSEDPNDDSSDESGDDDGGNVGGNLEEEDNGEDDGDADAYVGEDADDPTDSDNEDAPPSPLCNGHLVLKVMNGNIPVAEAEKHTSQIPG</sequence>
<dbReference type="Proteomes" id="UP000029121">
    <property type="component" value="Unassembled WGS sequence"/>
</dbReference>
<protein>
    <submittedName>
        <fullName evidence="2">Uncharacterized protein</fullName>
    </submittedName>
</protein>
<gene>
    <name evidence="2" type="ORF">CARUB_v10015253mg</name>
</gene>
<evidence type="ECO:0000313" key="3">
    <source>
        <dbReference type="Proteomes" id="UP000029121"/>
    </source>
</evidence>